<keyword evidence="2" id="KW-1185">Reference proteome</keyword>
<protein>
    <submittedName>
        <fullName evidence="1">Uncharacterized protein</fullName>
    </submittedName>
</protein>
<evidence type="ECO:0000313" key="1">
    <source>
        <dbReference type="EMBL" id="MDQ0996092.1"/>
    </source>
</evidence>
<sequence>MFESDTKGNWFRYPRPLMIAHSDPPTFSNCVRQPDTIVDGKMVVSFNGQWQRNRRSAVFGVRILAETGRAIDFTRKMTVVDKGEPFDVVGASVVDKFTYDRSVPNPTSYR</sequence>
<gene>
    <name evidence="1" type="ORF">QFZ34_001269</name>
</gene>
<reference evidence="1 2" key="1">
    <citation type="submission" date="2023-07" db="EMBL/GenBank/DDBJ databases">
        <title>Comparative genomics of wheat-associated soil bacteria to identify genetic determinants of phenazine resistance.</title>
        <authorList>
            <person name="Mouncey N."/>
        </authorList>
    </citation>
    <scope>NUCLEOTIDE SEQUENCE [LARGE SCALE GENOMIC DNA]</scope>
    <source>
        <strain evidence="1 2">W4I11</strain>
    </source>
</reference>
<proteinExistence type="predicted"/>
<evidence type="ECO:0000313" key="2">
    <source>
        <dbReference type="Proteomes" id="UP001237780"/>
    </source>
</evidence>
<accession>A0ABU0S5R8</accession>
<organism evidence="1 2">
    <name type="scientific">Phyllobacterium ifriqiyense</name>
    <dbReference type="NCBI Taxonomy" id="314238"/>
    <lineage>
        <taxon>Bacteria</taxon>
        <taxon>Pseudomonadati</taxon>
        <taxon>Pseudomonadota</taxon>
        <taxon>Alphaproteobacteria</taxon>
        <taxon>Hyphomicrobiales</taxon>
        <taxon>Phyllobacteriaceae</taxon>
        <taxon>Phyllobacterium</taxon>
    </lineage>
</organism>
<name>A0ABU0S5R8_9HYPH</name>
<dbReference type="EMBL" id="JAUSZT010000002">
    <property type="protein sequence ID" value="MDQ0996092.1"/>
    <property type="molecule type" value="Genomic_DNA"/>
</dbReference>
<comment type="caution">
    <text evidence="1">The sequence shown here is derived from an EMBL/GenBank/DDBJ whole genome shotgun (WGS) entry which is preliminary data.</text>
</comment>
<dbReference type="Proteomes" id="UP001237780">
    <property type="component" value="Unassembled WGS sequence"/>
</dbReference>